<dbReference type="GO" id="GO:0103041">
    <property type="term" value="F:thiosulfate-thioredoxin sulfurtransferase activity"/>
    <property type="evidence" value="ECO:0007669"/>
    <property type="project" value="RHEA"/>
</dbReference>
<name>A0A369ZKB4_HAEPH</name>
<protein>
    <recommendedName>
        <fullName evidence="3">Thiosulfate sulfurtransferase GlpE</fullName>
        <ecNumber evidence="3">2.8.1.1</ecNumber>
    </recommendedName>
</protein>
<evidence type="ECO:0000313" key="5">
    <source>
        <dbReference type="EMBL" id="RDF06016.1"/>
    </source>
</evidence>
<dbReference type="SMART" id="SM00450">
    <property type="entry name" value="RHOD"/>
    <property type="match status" value="1"/>
</dbReference>
<dbReference type="InterPro" id="IPR050229">
    <property type="entry name" value="GlpE_sulfurtransferase"/>
</dbReference>
<comment type="catalytic activity">
    <reaction evidence="3">
        <text>thiosulfate + hydrogen cyanide = thiocyanate + sulfite + 2 H(+)</text>
        <dbReference type="Rhea" id="RHEA:16881"/>
        <dbReference type="ChEBI" id="CHEBI:15378"/>
        <dbReference type="ChEBI" id="CHEBI:17359"/>
        <dbReference type="ChEBI" id="CHEBI:18022"/>
        <dbReference type="ChEBI" id="CHEBI:18407"/>
        <dbReference type="ChEBI" id="CHEBI:33542"/>
        <dbReference type="EC" id="2.8.1.1"/>
    </reaction>
</comment>
<dbReference type="STRING" id="735.B0185_01065"/>
<reference evidence="5 6" key="1">
    <citation type="submission" date="2018-05" db="EMBL/GenBank/DDBJ databases">
        <title>Draft Genome Sequences for a Diverse set of 7 Haemophilus Species.</title>
        <authorList>
            <person name="Nichols M."/>
            <person name="Topaz N."/>
            <person name="Wang X."/>
            <person name="Wang X."/>
            <person name="Boxrud D."/>
        </authorList>
    </citation>
    <scope>NUCLEOTIDE SEQUENCE [LARGE SCALE GENOMIC DNA]</scope>
    <source>
        <strain evidence="5 6">C2010039593</strain>
    </source>
</reference>
<gene>
    <name evidence="3" type="primary">glpE</name>
    <name evidence="5" type="ORF">DPV98_00975</name>
</gene>
<evidence type="ECO:0000259" key="4">
    <source>
        <dbReference type="PROSITE" id="PS50206"/>
    </source>
</evidence>
<evidence type="ECO:0000313" key="6">
    <source>
        <dbReference type="Proteomes" id="UP000253999"/>
    </source>
</evidence>
<comment type="function">
    <text evidence="3">Transferase that catalyzes the transfer of sulfur from thiosulfate to thiophilic acceptors such as cyanide or dithiols. May function in a CysM-independent thiosulfate assimilation pathway by catalyzing the conversion of thiosulfate to sulfite, which can then be used for L-cysteine biosynthesis.</text>
</comment>
<dbReference type="GO" id="GO:0004792">
    <property type="term" value="F:thiosulfate-cyanide sulfurtransferase activity"/>
    <property type="evidence" value="ECO:0007669"/>
    <property type="project" value="UniProtKB-UniRule"/>
</dbReference>
<dbReference type="CDD" id="cd01444">
    <property type="entry name" value="GlpE_ST"/>
    <property type="match status" value="1"/>
</dbReference>
<sequence length="107" mass="12243">METFTEITPEQAFELVENEGGTLCDIRDTRRYTYSHAQDAFHLTNESYGRLLDEVDYDEPLIIMCYHGVSSRNTAQFLVEQGFEEVYSVKGGFDSWVNAGLPIETAY</sequence>
<dbReference type="RefSeq" id="WP_111312379.1">
    <property type="nucleotide sequence ID" value="NZ_QEQD01000001.1"/>
</dbReference>
<dbReference type="NCBIfam" id="NF001195">
    <property type="entry name" value="PRK00162.1"/>
    <property type="match status" value="1"/>
</dbReference>
<dbReference type="PROSITE" id="PS50206">
    <property type="entry name" value="RHODANESE_3"/>
    <property type="match status" value="1"/>
</dbReference>
<dbReference type="InterPro" id="IPR023695">
    <property type="entry name" value="Thiosulf_sulfurTrfase"/>
</dbReference>
<keyword evidence="1 3" id="KW-0963">Cytoplasm</keyword>
<comment type="catalytic activity">
    <reaction evidence="3">
        <text>thiosulfate + [thioredoxin]-dithiol = [thioredoxin]-disulfide + hydrogen sulfide + sulfite + 2 H(+)</text>
        <dbReference type="Rhea" id="RHEA:83859"/>
        <dbReference type="Rhea" id="RHEA-COMP:10698"/>
        <dbReference type="Rhea" id="RHEA-COMP:10700"/>
        <dbReference type="ChEBI" id="CHEBI:15378"/>
        <dbReference type="ChEBI" id="CHEBI:17359"/>
        <dbReference type="ChEBI" id="CHEBI:29919"/>
        <dbReference type="ChEBI" id="CHEBI:29950"/>
        <dbReference type="ChEBI" id="CHEBI:33542"/>
        <dbReference type="ChEBI" id="CHEBI:50058"/>
    </reaction>
</comment>
<comment type="caution">
    <text evidence="5">The sequence shown here is derived from an EMBL/GenBank/DDBJ whole genome shotgun (WGS) entry which is preliminary data.</text>
</comment>
<evidence type="ECO:0000256" key="3">
    <source>
        <dbReference type="HAMAP-Rule" id="MF_01009"/>
    </source>
</evidence>
<dbReference type="EC" id="2.8.1.1" evidence="3"/>
<dbReference type="AlphaFoldDB" id="A0A369ZKB4"/>
<accession>A0A369ZKB4</accession>
<comment type="similarity">
    <text evidence="3">Belongs to the GlpE family.</text>
</comment>
<organism evidence="5 6">
    <name type="scientific">Haemophilus parahaemolyticus</name>
    <dbReference type="NCBI Taxonomy" id="735"/>
    <lineage>
        <taxon>Bacteria</taxon>
        <taxon>Pseudomonadati</taxon>
        <taxon>Pseudomonadota</taxon>
        <taxon>Gammaproteobacteria</taxon>
        <taxon>Pasteurellales</taxon>
        <taxon>Pasteurellaceae</taxon>
        <taxon>Haemophilus</taxon>
    </lineage>
</organism>
<dbReference type="InterPro" id="IPR001763">
    <property type="entry name" value="Rhodanese-like_dom"/>
</dbReference>
<dbReference type="GO" id="GO:0005737">
    <property type="term" value="C:cytoplasm"/>
    <property type="evidence" value="ECO:0007669"/>
    <property type="project" value="UniProtKB-SubCell"/>
</dbReference>
<dbReference type="EMBL" id="QEQD01000001">
    <property type="protein sequence ID" value="RDF06016.1"/>
    <property type="molecule type" value="Genomic_DNA"/>
</dbReference>
<feature type="active site" description="Cysteine persulfide intermediate" evidence="3">
    <location>
        <position position="65"/>
    </location>
</feature>
<evidence type="ECO:0000256" key="2">
    <source>
        <dbReference type="ARBA" id="ARBA00022679"/>
    </source>
</evidence>
<comment type="subcellular location">
    <subcellularLocation>
        <location evidence="3">Cytoplasm</location>
    </subcellularLocation>
</comment>
<evidence type="ECO:0000256" key="1">
    <source>
        <dbReference type="ARBA" id="ARBA00022490"/>
    </source>
</evidence>
<dbReference type="SUPFAM" id="SSF52821">
    <property type="entry name" value="Rhodanese/Cell cycle control phosphatase"/>
    <property type="match status" value="1"/>
</dbReference>
<dbReference type="HAMAP" id="MF_01009">
    <property type="entry name" value="Thiosulf_sulfurtr"/>
    <property type="match status" value="1"/>
</dbReference>
<dbReference type="Pfam" id="PF00581">
    <property type="entry name" value="Rhodanese"/>
    <property type="match status" value="1"/>
</dbReference>
<feature type="domain" description="Rhodanese" evidence="4">
    <location>
        <begin position="17"/>
        <end position="105"/>
    </location>
</feature>
<dbReference type="Proteomes" id="UP000253999">
    <property type="component" value="Unassembled WGS sequence"/>
</dbReference>
<proteinExistence type="inferred from homology"/>
<dbReference type="PANTHER" id="PTHR43031:SF6">
    <property type="entry name" value="THIOSULFATE SULFURTRANSFERASE GLPE"/>
    <property type="match status" value="1"/>
</dbReference>
<dbReference type="Gene3D" id="3.40.250.10">
    <property type="entry name" value="Rhodanese-like domain"/>
    <property type="match status" value="1"/>
</dbReference>
<keyword evidence="2 3" id="KW-0808">Transferase</keyword>
<dbReference type="PANTHER" id="PTHR43031">
    <property type="entry name" value="FAD-DEPENDENT OXIDOREDUCTASE"/>
    <property type="match status" value="1"/>
</dbReference>
<dbReference type="InterPro" id="IPR036873">
    <property type="entry name" value="Rhodanese-like_dom_sf"/>
</dbReference>